<feature type="region of interest" description="Disordered" evidence="1">
    <location>
        <begin position="130"/>
        <end position="150"/>
    </location>
</feature>
<gene>
    <name evidence="3" type="ORF">EGI31_18165</name>
</gene>
<proteinExistence type="predicted"/>
<reference evidence="3 4" key="1">
    <citation type="submission" date="2018-11" db="EMBL/GenBank/DDBJ databases">
        <title>Novel bacteria species description.</title>
        <authorList>
            <person name="Han J.-H."/>
        </authorList>
    </citation>
    <scope>NUCLEOTIDE SEQUENCE [LARGE SCALE GENOMIC DNA]</scope>
    <source>
        <strain evidence="3 4">KCTC23259</strain>
    </source>
</reference>
<evidence type="ECO:0000313" key="3">
    <source>
        <dbReference type="EMBL" id="MCP9764868.1"/>
    </source>
</evidence>
<dbReference type="Pfam" id="PF13568">
    <property type="entry name" value="OMP_b-brl_2"/>
    <property type="match status" value="1"/>
</dbReference>
<comment type="caution">
    <text evidence="3">The sequence shown here is derived from an EMBL/GenBank/DDBJ whole genome shotgun (WGS) entry which is preliminary data.</text>
</comment>
<dbReference type="RefSeq" id="WP_255038552.1">
    <property type="nucleotide sequence ID" value="NZ_RJUF01000177.1"/>
</dbReference>
<sequence length="358" mass="40901">MKKLFLITLLTGYQAFSADLPKDTTIIEFNDKGSNNKVKVIAGNNKTIELPKSLNLNNVLKAVGVDSNERERALVLISNGGTKKDTLLVFSKEGQRIKIITKDIITKRDTTINDLEKEMERRVERKVEDEIESYDDDNDDHKDKKPKSHKDKKFFSKSDFGLYIGLNNFAHANEAIAPNELNSLRTWQSRYVALSLRKNATLVKGKKVDVAFSYGPEIAWYNFMLKNSNVAREIEVRGKTMVEFVENTRETEKSKLVMPYVNFPVLLNFGFKEDKFKIGLGGYAGYRVGGYSMEKFSRRSEDKIKGDFGLNDFIYGVTAEIGKKNGMTLFVRYDMNKLFKESQTSFNEIQAFSVGFRL</sequence>
<dbReference type="AlphaFoldDB" id="A0AAE3H504"/>
<name>A0AAE3H504_9BACT</name>
<keyword evidence="4" id="KW-1185">Reference proteome</keyword>
<evidence type="ECO:0000256" key="1">
    <source>
        <dbReference type="SAM" id="MobiDB-lite"/>
    </source>
</evidence>
<feature type="domain" description="Outer membrane protein beta-barrel" evidence="2">
    <location>
        <begin position="234"/>
        <end position="335"/>
    </location>
</feature>
<organism evidence="3 4">
    <name type="scientific">Lacihabitans soyangensis</name>
    <dbReference type="NCBI Taxonomy" id="869394"/>
    <lineage>
        <taxon>Bacteria</taxon>
        <taxon>Pseudomonadati</taxon>
        <taxon>Bacteroidota</taxon>
        <taxon>Cytophagia</taxon>
        <taxon>Cytophagales</taxon>
        <taxon>Leadbetterellaceae</taxon>
        <taxon>Lacihabitans</taxon>
    </lineage>
</organism>
<evidence type="ECO:0000259" key="2">
    <source>
        <dbReference type="Pfam" id="PF13568"/>
    </source>
</evidence>
<dbReference type="InterPro" id="IPR025665">
    <property type="entry name" value="Beta-barrel_OMP_2"/>
</dbReference>
<evidence type="ECO:0000313" key="4">
    <source>
        <dbReference type="Proteomes" id="UP001204144"/>
    </source>
</evidence>
<dbReference type="Proteomes" id="UP001204144">
    <property type="component" value="Unassembled WGS sequence"/>
</dbReference>
<dbReference type="EMBL" id="RJUF01000177">
    <property type="protein sequence ID" value="MCP9764868.1"/>
    <property type="molecule type" value="Genomic_DNA"/>
</dbReference>
<accession>A0AAE3H504</accession>
<protein>
    <recommendedName>
        <fullName evidence="2">Outer membrane protein beta-barrel domain-containing protein</fullName>
    </recommendedName>
</protein>